<sequence length="217" mass="24264">MPLYYKLYRLSTLGIALTDSLDELVQAGHITPQLAMQVLEQYDMSIAGALSTKVKAKATMKGHLSIYKFCDEVWTFILKDTTFRLEHETVTADKIKVVACSARRPGDHAKMPLYYELYRLSTLGVALIDSLNDLVQAGHITPQLAMQVLAQFDMSIAGALSTKVKAKATMKGHLSIYKFCDEVWTFILKDTTFRLEHETVTADKIKVVACSARRPGE</sequence>
<feature type="domain" description="Transcription initiation factor IIA gamma subunit C-terminal" evidence="11">
    <location>
        <begin position="171"/>
        <end position="212"/>
    </location>
</feature>
<dbReference type="InterPro" id="IPR009088">
    <property type="entry name" value="TFIIA_b-brl"/>
</dbReference>
<dbReference type="OrthoDB" id="586585at2759"/>
<evidence type="ECO:0000256" key="7">
    <source>
        <dbReference type="ARBA" id="ARBA00024733"/>
    </source>
</evidence>
<keyword evidence="13" id="KW-1185">Reference proteome</keyword>
<evidence type="ECO:0000256" key="6">
    <source>
        <dbReference type="ARBA" id="ARBA00023242"/>
    </source>
</evidence>
<dbReference type="Pfam" id="PF02268">
    <property type="entry name" value="TFIIA_gamma_N"/>
    <property type="match status" value="2"/>
</dbReference>
<dbReference type="CDD" id="cd10145">
    <property type="entry name" value="TFIIA_gamma_N"/>
    <property type="match status" value="2"/>
</dbReference>
<dbReference type="InterPro" id="IPR003194">
    <property type="entry name" value="TFIIA_gsu"/>
</dbReference>
<proteinExistence type="inferred from homology"/>
<reference evidence="12" key="1">
    <citation type="submission" date="2022-07" db="EMBL/GenBank/DDBJ databases">
        <title>Phylogenomic reconstructions and comparative analyses of Kickxellomycotina fungi.</title>
        <authorList>
            <person name="Reynolds N.K."/>
            <person name="Stajich J.E."/>
            <person name="Barry K."/>
            <person name="Grigoriev I.V."/>
            <person name="Crous P."/>
            <person name="Smith M.E."/>
        </authorList>
    </citation>
    <scope>NUCLEOTIDE SEQUENCE</scope>
    <source>
        <strain evidence="12">NBRC 105414</strain>
    </source>
</reference>
<dbReference type="Gene3D" id="1.10.287.190">
    <property type="entry name" value="Transcription factor IIA gamma subunit, alpha-helical domain"/>
    <property type="match status" value="2"/>
</dbReference>
<comment type="similarity">
    <text evidence="2">Belongs to the TFIIA subunit 2 family.</text>
</comment>
<evidence type="ECO:0000259" key="10">
    <source>
        <dbReference type="Pfam" id="PF02268"/>
    </source>
</evidence>
<comment type="function">
    <text evidence="7">TFIIA is a component of the transcription machinery of RNA polymerase II and plays an important role in transcriptional activation. TFIIA in a complex with TBP mediates transcriptional activity.</text>
</comment>
<dbReference type="InterPro" id="IPR015872">
    <property type="entry name" value="TFIIA_gsu_N"/>
</dbReference>
<evidence type="ECO:0000256" key="5">
    <source>
        <dbReference type="ARBA" id="ARBA00023163"/>
    </source>
</evidence>
<gene>
    <name evidence="12" type="primary">toa2</name>
    <name evidence="12" type="ORF">H4R18_001762</name>
</gene>
<dbReference type="SUPFAM" id="SSF50784">
    <property type="entry name" value="Transcription factor IIA (TFIIA), beta-barrel domain"/>
    <property type="match status" value="2"/>
</dbReference>
<evidence type="ECO:0000256" key="3">
    <source>
        <dbReference type="ARBA" id="ARBA00019928"/>
    </source>
</evidence>
<protein>
    <recommendedName>
        <fullName evidence="3">Transcription initiation factor IIA subunit 2</fullName>
    </recommendedName>
    <alternativeName>
        <fullName evidence="9">General transcription factor IIA subunit 2</fullName>
    </alternativeName>
    <alternativeName>
        <fullName evidence="8">Transcription initiation factor IIA small chain</fullName>
    </alternativeName>
</protein>
<dbReference type="Pfam" id="PF02751">
    <property type="entry name" value="TFIIA_gamma_C"/>
    <property type="match status" value="2"/>
</dbReference>
<feature type="domain" description="Transcription initiation factor IIA gamma subunit N-terminal" evidence="10">
    <location>
        <begin position="114"/>
        <end position="160"/>
    </location>
</feature>
<comment type="caution">
    <text evidence="12">The sequence shown here is derived from an EMBL/GenBank/DDBJ whole genome shotgun (WGS) entry which is preliminary data.</text>
</comment>
<dbReference type="AlphaFoldDB" id="A0A9W8HE54"/>
<dbReference type="Proteomes" id="UP001140217">
    <property type="component" value="Unassembled WGS sequence"/>
</dbReference>
<feature type="domain" description="Transcription initiation factor IIA gamma subunit N-terminal" evidence="10">
    <location>
        <begin position="4"/>
        <end position="50"/>
    </location>
</feature>
<dbReference type="CDD" id="cd10014">
    <property type="entry name" value="TFIIA_gamma_C"/>
    <property type="match status" value="2"/>
</dbReference>
<evidence type="ECO:0000256" key="4">
    <source>
        <dbReference type="ARBA" id="ARBA00023015"/>
    </source>
</evidence>
<dbReference type="Gene3D" id="2.30.18.10">
    <property type="entry name" value="Transcription factor IIA (TFIIA), beta-barrel domain"/>
    <property type="match status" value="2"/>
</dbReference>
<dbReference type="InterPro" id="IPR015871">
    <property type="entry name" value="TFIIA_gsu_C"/>
</dbReference>
<evidence type="ECO:0000256" key="2">
    <source>
        <dbReference type="ARBA" id="ARBA00007675"/>
    </source>
</evidence>
<dbReference type="PANTHER" id="PTHR10966">
    <property type="entry name" value="TRANSCRIPTION INITIATION FACTOR IIA SUBUNIT 2"/>
    <property type="match status" value="1"/>
</dbReference>
<evidence type="ECO:0000256" key="8">
    <source>
        <dbReference type="ARBA" id="ARBA00029848"/>
    </source>
</evidence>
<name>A0A9W8HE54_9FUNG</name>
<evidence type="ECO:0000256" key="1">
    <source>
        <dbReference type="ARBA" id="ARBA00004123"/>
    </source>
</evidence>
<evidence type="ECO:0000256" key="9">
    <source>
        <dbReference type="ARBA" id="ARBA00032215"/>
    </source>
</evidence>
<accession>A0A9W8HE54</accession>
<evidence type="ECO:0000313" key="13">
    <source>
        <dbReference type="Proteomes" id="UP001140217"/>
    </source>
</evidence>
<dbReference type="EMBL" id="JANBUL010000050">
    <property type="protein sequence ID" value="KAJ2783316.1"/>
    <property type="molecule type" value="Genomic_DNA"/>
</dbReference>
<comment type="subcellular location">
    <subcellularLocation>
        <location evidence="1">Nucleus</location>
    </subcellularLocation>
</comment>
<keyword evidence="6" id="KW-0539">Nucleus</keyword>
<dbReference type="FunFam" id="1.10.287.190:FF:000001">
    <property type="entry name" value="Transcription initiation factor IIA subunit 2"/>
    <property type="match status" value="2"/>
</dbReference>
<keyword evidence="4" id="KW-0805">Transcription regulation</keyword>
<evidence type="ECO:0000259" key="11">
    <source>
        <dbReference type="Pfam" id="PF02751"/>
    </source>
</evidence>
<dbReference type="InterPro" id="IPR009083">
    <property type="entry name" value="TFIIA_a-hlx"/>
</dbReference>
<dbReference type="GO" id="GO:0006367">
    <property type="term" value="P:transcription initiation at RNA polymerase II promoter"/>
    <property type="evidence" value="ECO:0007669"/>
    <property type="project" value="InterPro"/>
</dbReference>
<evidence type="ECO:0000313" key="12">
    <source>
        <dbReference type="EMBL" id="KAJ2783316.1"/>
    </source>
</evidence>
<organism evidence="12 13">
    <name type="scientific">Coemansia javaensis</name>
    <dbReference type="NCBI Taxonomy" id="2761396"/>
    <lineage>
        <taxon>Eukaryota</taxon>
        <taxon>Fungi</taxon>
        <taxon>Fungi incertae sedis</taxon>
        <taxon>Zoopagomycota</taxon>
        <taxon>Kickxellomycotina</taxon>
        <taxon>Kickxellomycetes</taxon>
        <taxon>Kickxellales</taxon>
        <taxon>Kickxellaceae</taxon>
        <taxon>Coemansia</taxon>
    </lineage>
</organism>
<dbReference type="GO" id="GO:0005672">
    <property type="term" value="C:transcription factor TFIIA complex"/>
    <property type="evidence" value="ECO:0007669"/>
    <property type="project" value="InterPro"/>
</dbReference>
<keyword evidence="5" id="KW-0804">Transcription</keyword>
<dbReference type="SUPFAM" id="SSF47396">
    <property type="entry name" value="Transcription factor IIA (TFIIA), alpha-helical domain"/>
    <property type="match status" value="2"/>
</dbReference>
<feature type="domain" description="Transcription initiation factor IIA gamma subunit C-terminal" evidence="11">
    <location>
        <begin position="61"/>
        <end position="102"/>
    </location>
</feature>